<gene>
    <name evidence="1" type="ORF">CSW27_14305</name>
</gene>
<organism evidence="1 2">
    <name type="scientific">Thermus scotoductus</name>
    <dbReference type="NCBI Taxonomy" id="37636"/>
    <lineage>
        <taxon>Bacteria</taxon>
        <taxon>Thermotogati</taxon>
        <taxon>Deinococcota</taxon>
        <taxon>Deinococci</taxon>
        <taxon>Thermales</taxon>
        <taxon>Thermaceae</taxon>
        <taxon>Thermus</taxon>
    </lineage>
</organism>
<proteinExistence type="predicted"/>
<dbReference type="AlphaFoldDB" id="A0A430UQW7"/>
<accession>A0A430UQW7</accession>
<reference evidence="1 2" key="1">
    <citation type="journal article" date="2019" name="Extremophiles">
        <title>Biogeography of thermophiles and predominance of Thermus scotoductus in domestic water heaters.</title>
        <authorList>
            <person name="Wilpiszeski R.L."/>
            <person name="Zhang Z."/>
            <person name="House C.H."/>
        </authorList>
    </citation>
    <scope>NUCLEOTIDE SEQUENCE [LARGE SCALE GENOMIC DNA]</scope>
    <source>
        <strain evidence="1 2">14_S14</strain>
    </source>
</reference>
<protein>
    <submittedName>
        <fullName evidence="1">Uncharacterized protein</fullName>
    </submittedName>
</protein>
<evidence type="ECO:0000313" key="1">
    <source>
        <dbReference type="EMBL" id="RTI10525.1"/>
    </source>
</evidence>
<evidence type="ECO:0000313" key="2">
    <source>
        <dbReference type="Proteomes" id="UP000287155"/>
    </source>
</evidence>
<dbReference type="Proteomes" id="UP000287155">
    <property type="component" value="Unassembled WGS sequence"/>
</dbReference>
<dbReference type="RefSeq" id="WP_126205363.1">
    <property type="nucleotide sequence ID" value="NZ_PEMJ01000379.1"/>
</dbReference>
<comment type="caution">
    <text evidence="1">The sequence shown here is derived from an EMBL/GenBank/DDBJ whole genome shotgun (WGS) entry which is preliminary data.</text>
</comment>
<sequence>MNLLLAPTPAEAPPLALLKVEYWFPSWAYARGYLAPTPAEAPPLALLKVEYWLADLFKAPGRAYARGYREGYEAALRECAGGGNAYPDRPRSIYEFQALFKPDPELFAALLQRYGNRGQAKRPLGEWLALMASLRSEL</sequence>
<name>A0A430UQW7_THESC</name>
<dbReference type="EMBL" id="PEMJ01000379">
    <property type="protein sequence ID" value="RTI10525.1"/>
    <property type="molecule type" value="Genomic_DNA"/>
</dbReference>